<dbReference type="Proteomes" id="UP000010321">
    <property type="component" value="Unassembled WGS sequence"/>
</dbReference>
<evidence type="ECO:0008006" key="4">
    <source>
        <dbReference type="Google" id="ProtNLM"/>
    </source>
</evidence>
<comment type="caution">
    <text evidence="2">The sequence shown here is derived from an EMBL/GenBank/DDBJ whole genome shotgun (WGS) entry which is preliminary data.</text>
</comment>
<dbReference type="RefSeq" id="WP_009120829.1">
    <property type="nucleotide sequence ID" value="NZ_FQWK01000004.1"/>
</dbReference>
<reference evidence="2 3" key="1">
    <citation type="submission" date="2011-02" db="EMBL/GenBank/DDBJ databases">
        <authorList>
            <person name="Weinstock G."/>
            <person name="Sodergren E."/>
            <person name="Clifton S."/>
            <person name="Fulton L."/>
            <person name="Fulton B."/>
            <person name="Courtney L."/>
            <person name="Fronick C."/>
            <person name="Harrison M."/>
            <person name="Strong C."/>
            <person name="Farmer C."/>
            <person name="Delahaunty K."/>
            <person name="Markovic C."/>
            <person name="Hall O."/>
            <person name="Minx P."/>
            <person name="Tomlinson C."/>
            <person name="Mitreva M."/>
            <person name="Hou S."/>
            <person name="Chen J."/>
            <person name="Wollam A."/>
            <person name="Pepin K.H."/>
            <person name="Johnson M."/>
            <person name="Bhonagiri V."/>
            <person name="Zhang X."/>
            <person name="Suruliraj S."/>
            <person name="Warren W."/>
            <person name="Chinwalla A."/>
            <person name="Mardis E.R."/>
            <person name="Wilson R.K."/>
        </authorList>
    </citation>
    <scope>NUCLEOTIDE SEQUENCE [LARGE SCALE GENOMIC DNA]</scope>
    <source>
        <strain evidence="2 3">YIT 12056</strain>
    </source>
</reference>
<organism evidence="2 3">
    <name type="scientific">Bacteroides clarus YIT 12056</name>
    <dbReference type="NCBI Taxonomy" id="762984"/>
    <lineage>
        <taxon>Bacteria</taxon>
        <taxon>Pseudomonadati</taxon>
        <taxon>Bacteroidota</taxon>
        <taxon>Bacteroidia</taxon>
        <taxon>Bacteroidales</taxon>
        <taxon>Bacteroidaceae</taxon>
        <taxon>Bacteroides</taxon>
    </lineage>
</organism>
<protein>
    <recommendedName>
        <fullName evidence="4">Xylanase</fullName>
    </recommendedName>
</protein>
<dbReference type="EMBL" id="AFBM01000007">
    <property type="protein sequence ID" value="EGF53893.1"/>
    <property type="molecule type" value="Genomic_DNA"/>
</dbReference>
<keyword evidence="1" id="KW-0732">Signal</keyword>
<keyword evidence="3" id="KW-1185">Reference proteome</keyword>
<evidence type="ECO:0000256" key="1">
    <source>
        <dbReference type="SAM" id="SignalP"/>
    </source>
</evidence>
<dbReference type="Pfam" id="PF07313">
    <property type="entry name" value="AmiA-like"/>
    <property type="match status" value="1"/>
</dbReference>
<dbReference type="Gene3D" id="1.10.3670.10">
    <property type="entry name" value="Putative xylanase like domain"/>
    <property type="match status" value="1"/>
</dbReference>
<dbReference type="InterPro" id="IPR038765">
    <property type="entry name" value="Papain-like_cys_pep_sf"/>
</dbReference>
<name>A0ABN0CQV5_9BACE</name>
<evidence type="ECO:0000313" key="3">
    <source>
        <dbReference type="Proteomes" id="UP000010321"/>
    </source>
</evidence>
<evidence type="ECO:0000313" key="2">
    <source>
        <dbReference type="EMBL" id="EGF53893.1"/>
    </source>
</evidence>
<dbReference type="SUPFAM" id="SSF54001">
    <property type="entry name" value="Cysteine proteinases"/>
    <property type="match status" value="1"/>
</dbReference>
<dbReference type="InterPro" id="IPR010846">
    <property type="entry name" value="AmiA-like"/>
</dbReference>
<feature type="signal peptide" evidence="1">
    <location>
        <begin position="1"/>
        <end position="33"/>
    </location>
</feature>
<accession>A0ABN0CQV5</accession>
<feature type="chain" id="PRO_5046411480" description="Xylanase" evidence="1">
    <location>
        <begin position="34"/>
        <end position="275"/>
    </location>
</feature>
<proteinExistence type="predicted"/>
<sequence length="275" mass="30526">MKALSGRIRVLSGMPSTLLSICCTLAIASSVSAQEADNAMLKYGLSFLKTPYVAHTLEVNDEEKLVVNFDEVDCTTFVEYVLALSLSPVKDGAIDKADYARNLQSIRYRDGKIDGYTSRLHYIADWVNNGVRHGFMEDVAAANSPDTVRLSLDFMSTHAKAYKHLESSPANIGKMEEIEKSLSGQVFHYIPKNKLPDNGFGWIKNGDIIAITTNIPGLDVVHLGLAYYERGVLKLLHASSTRKMVVVTQRPLAQMLKNNKKFTGIRVLRMKKDGQ</sequence>
<dbReference type="Gene3D" id="2.30.260.10">
    <property type="entry name" value="putative xylanase like domain"/>
    <property type="match status" value="1"/>
</dbReference>
<gene>
    <name evidence="2" type="ORF">HMPREF9445_00629</name>
</gene>